<dbReference type="AlphaFoldDB" id="A0A1C0TIQ6"/>
<keyword evidence="1" id="KW-0812">Transmembrane</keyword>
<sequence length="91" mass="10431">MENPGPLEKAKRKRLAPWKGPTLIFFGELIFWKIKIKTGRFRGFLAPSFRNPGILGKVLVNFKIPAPTGWGGFFFPPQKRPQFLGQNRNSF</sequence>
<name>A0A1C0TIQ6_9GAMM</name>
<evidence type="ECO:0000313" key="2">
    <source>
        <dbReference type="EMBL" id="OCQ17688.1"/>
    </source>
</evidence>
<comment type="caution">
    <text evidence="2">The sequence shown here is derived from an EMBL/GenBank/DDBJ whole genome shotgun (WGS) entry which is preliminary data.</text>
</comment>
<protein>
    <submittedName>
        <fullName evidence="2">Uncharacterized protein</fullName>
    </submittedName>
</protein>
<accession>A0A1C0TIQ6</accession>
<dbReference type="Proteomes" id="UP000093366">
    <property type="component" value="Unassembled WGS sequence"/>
</dbReference>
<organism evidence="2 3">
    <name type="scientific">Pseudoalteromonas luteoviolacea</name>
    <dbReference type="NCBI Taxonomy" id="43657"/>
    <lineage>
        <taxon>Bacteria</taxon>
        <taxon>Pseudomonadati</taxon>
        <taxon>Pseudomonadota</taxon>
        <taxon>Gammaproteobacteria</taxon>
        <taxon>Alteromonadales</taxon>
        <taxon>Pseudoalteromonadaceae</taxon>
        <taxon>Pseudoalteromonas</taxon>
    </lineage>
</organism>
<keyword evidence="1" id="KW-1133">Transmembrane helix</keyword>
<reference evidence="3" key="1">
    <citation type="submission" date="2016-07" db="EMBL/GenBank/DDBJ databases">
        <authorList>
            <person name="Florea S."/>
            <person name="Webb J.S."/>
            <person name="Jaromczyk J."/>
            <person name="Schardl C.L."/>
        </authorList>
    </citation>
    <scope>NUCLEOTIDE SEQUENCE [LARGE SCALE GENOMIC DNA]</scope>
    <source>
        <strain evidence="3">IPB1</strain>
    </source>
</reference>
<proteinExistence type="predicted"/>
<dbReference type="EMBL" id="MAUJ01000040">
    <property type="protein sequence ID" value="OCQ17688.1"/>
    <property type="molecule type" value="Genomic_DNA"/>
</dbReference>
<gene>
    <name evidence="2" type="ORF">A7985_25370</name>
</gene>
<feature type="transmembrane region" description="Helical" evidence="1">
    <location>
        <begin position="15"/>
        <end position="32"/>
    </location>
</feature>
<evidence type="ECO:0000313" key="3">
    <source>
        <dbReference type="Proteomes" id="UP000093366"/>
    </source>
</evidence>
<keyword evidence="1" id="KW-0472">Membrane</keyword>
<evidence type="ECO:0000256" key="1">
    <source>
        <dbReference type="SAM" id="Phobius"/>
    </source>
</evidence>